<keyword evidence="3" id="KW-1185">Reference proteome</keyword>
<name>A0A3A8QVP6_9BACT</name>
<feature type="region of interest" description="Disordered" evidence="1">
    <location>
        <begin position="20"/>
        <end position="55"/>
    </location>
</feature>
<evidence type="ECO:0000313" key="3">
    <source>
        <dbReference type="Proteomes" id="UP000282656"/>
    </source>
</evidence>
<dbReference type="EMBL" id="RAWM01000052">
    <property type="protein sequence ID" value="RKH67214.1"/>
    <property type="molecule type" value="Genomic_DNA"/>
</dbReference>
<proteinExistence type="predicted"/>
<organism evidence="2 3">
    <name type="scientific">Corallococcus interemptor</name>
    <dbReference type="NCBI Taxonomy" id="2316720"/>
    <lineage>
        <taxon>Bacteria</taxon>
        <taxon>Pseudomonadati</taxon>
        <taxon>Myxococcota</taxon>
        <taxon>Myxococcia</taxon>
        <taxon>Myxococcales</taxon>
        <taxon>Cystobacterineae</taxon>
        <taxon>Myxococcaceae</taxon>
        <taxon>Corallococcus</taxon>
    </lineage>
</organism>
<reference evidence="3" key="1">
    <citation type="submission" date="2018-09" db="EMBL/GenBank/DDBJ databases">
        <authorList>
            <person name="Livingstone P.G."/>
            <person name="Whitworth D.E."/>
        </authorList>
    </citation>
    <scope>NUCLEOTIDE SEQUENCE [LARGE SCALE GENOMIC DNA]</scope>
    <source>
        <strain evidence="3">AB047A</strain>
    </source>
</reference>
<feature type="compositionally biased region" description="Low complexity" evidence="1">
    <location>
        <begin position="20"/>
        <end position="52"/>
    </location>
</feature>
<comment type="caution">
    <text evidence="2">The sequence shown here is derived from an EMBL/GenBank/DDBJ whole genome shotgun (WGS) entry which is preliminary data.</text>
</comment>
<evidence type="ECO:0000313" key="2">
    <source>
        <dbReference type="EMBL" id="RKH67214.1"/>
    </source>
</evidence>
<sequence length="457" mass="46690">MPQPDAGIADAGIPDAGIPDAGIADAGIPDAGIPDAGIPDAGIPDAGIPDAGTESPATLTVHSDWWDFTTDLGAMQGITVLLGDGSRFRQPLGRDGIARFDDPAITGPQDITIVMVGERDVVASTTLAVEGSEVWIRSGFGLLGGELPSTVQATLTGQVTNLAGIPAFVRVVGKGFAGNTYTDADGVFSVIVRGEVPGKVALSASSLTGDVESVGMLRGITVGGGRTVSNLVIPLDHRMDQKLPVALTNLQPYGGEADVSATFMLGSESLITSSIRGATPIGVPAMARTPPFDTVDVRLAVTAGSDERIASGRVVVNTPLASAGVTSVALPTPVTLTSPSPGTLDAPGSGPRSGLTLRWGADPAAHGVTVRLLSQEDGPKLIWYVTSPATSGSFTLFPLPAEVTPLRELTAGRYALLWSSRFLGAGKGYPDFYKEAAAANGPDAWSTNAFGLADLRD</sequence>
<gene>
    <name evidence="2" type="ORF">D7X96_19800</name>
</gene>
<protein>
    <submittedName>
        <fullName evidence="2">Uncharacterized protein</fullName>
    </submittedName>
</protein>
<accession>A0A3A8QVP6</accession>
<dbReference type="AlphaFoldDB" id="A0A3A8QVP6"/>
<evidence type="ECO:0000256" key="1">
    <source>
        <dbReference type="SAM" id="MobiDB-lite"/>
    </source>
</evidence>
<dbReference type="Proteomes" id="UP000282656">
    <property type="component" value="Unassembled WGS sequence"/>
</dbReference>